<dbReference type="InterPro" id="IPR014721">
    <property type="entry name" value="Ribsml_uS5_D2-typ_fold_subgr"/>
</dbReference>
<proteinExistence type="inferred from homology"/>
<comment type="catalytic activity">
    <reaction evidence="7">
        <text>Endonucleolytic cleavage of RNA, removing 5'-extranucleotides from tRNA precursor.</text>
        <dbReference type="EC" id="3.1.26.5"/>
    </reaction>
</comment>
<name>A0A4Q5N179_9MICO</name>
<keyword evidence="4 7" id="KW-0255">Endonuclease</keyword>
<dbReference type="GO" id="GO:0001682">
    <property type="term" value="P:tRNA 5'-leader removal"/>
    <property type="evidence" value="ECO:0007669"/>
    <property type="project" value="UniProtKB-UniRule"/>
</dbReference>
<dbReference type="GO" id="GO:0042781">
    <property type="term" value="F:3'-tRNA processing endoribonuclease activity"/>
    <property type="evidence" value="ECO:0007669"/>
    <property type="project" value="TreeGrafter"/>
</dbReference>
<keyword evidence="6 7" id="KW-0694">RNA-binding</keyword>
<gene>
    <name evidence="7 9" type="primary">rnpA</name>
    <name evidence="9" type="ORF">EUA98_06145</name>
</gene>
<dbReference type="PANTHER" id="PTHR33992:SF1">
    <property type="entry name" value="RIBONUCLEASE P PROTEIN COMPONENT"/>
    <property type="match status" value="1"/>
</dbReference>
<dbReference type="InterPro" id="IPR020539">
    <property type="entry name" value="RNase_P_CS"/>
</dbReference>
<evidence type="ECO:0000256" key="7">
    <source>
        <dbReference type="HAMAP-Rule" id="MF_00227"/>
    </source>
</evidence>
<comment type="function">
    <text evidence="1 7">RNaseP catalyzes the removal of the 5'-leader sequence from pre-tRNA to produce the mature 5'-terminus. It can also cleave other RNA substrates such as 4.5S RNA. The protein component plays an auxiliary but essential role in vivo by binding to the 5'-leader sequence and broadening the substrate specificity of the ribozyme.</text>
</comment>
<comment type="similarity">
    <text evidence="7">Belongs to the RnpA family.</text>
</comment>
<dbReference type="PANTHER" id="PTHR33992">
    <property type="entry name" value="RIBONUCLEASE P PROTEIN COMPONENT"/>
    <property type="match status" value="1"/>
</dbReference>
<organism evidence="9 10">
    <name type="scientific">Pengzhenrongella frigida</name>
    <dbReference type="NCBI Taxonomy" id="1259133"/>
    <lineage>
        <taxon>Bacteria</taxon>
        <taxon>Bacillati</taxon>
        <taxon>Actinomycetota</taxon>
        <taxon>Actinomycetes</taxon>
        <taxon>Micrococcales</taxon>
        <taxon>Pengzhenrongella</taxon>
    </lineage>
</organism>
<dbReference type="Pfam" id="PF00825">
    <property type="entry name" value="Ribonuclease_P"/>
    <property type="match status" value="1"/>
</dbReference>
<keyword evidence="10" id="KW-1185">Reference proteome</keyword>
<dbReference type="SUPFAM" id="SSF54211">
    <property type="entry name" value="Ribosomal protein S5 domain 2-like"/>
    <property type="match status" value="1"/>
</dbReference>
<protein>
    <recommendedName>
        <fullName evidence="7 8">Ribonuclease P protein component</fullName>
        <shortName evidence="7">RNase P protein</shortName>
        <shortName evidence="7">RNaseP protein</shortName>
        <ecNumber evidence="7 8">3.1.26.5</ecNumber>
    </recommendedName>
    <alternativeName>
        <fullName evidence="7">Protein C5</fullName>
    </alternativeName>
</protein>
<accession>A0A4Q5N179</accession>
<dbReference type="Proteomes" id="UP000293764">
    <property type="component" value="Unassembled WGS sequence"/>
</dbReference>
<comment type="subunit">
    <text evidence="7">Consists of a catalytic RNA component (M1 or rnpB) and a protein subunit.</text>
</comment>
<dbReference type="HAMAP" id="MF_00227">
    <property type="entry name" value="RNase_P"/>
    <property type="match status" value="1"/>
</dbReference>
<keyword evidence="2 7" id="KW-0819">tRNA processing</keyword>
<dbReference type="InterPro" id="IPR020568">
    <property type="entry name" value="Ribosomal_Su5_D2-typ_SF"/>
</dbReference>
<reference evidence="9 10" key="1">
    <citation type="submission" date="2019-01" db="EMBL/GenBank/DDBJ databases">
        <title>Novel species of Cellulomonas.</title>
        <authorList>
            <person name="Liu Q."/>
            <person name="Xin Y.-H."/>
        </authorList>
    </citation>
    <scope>NUCLEOTIDE SEQUENCE [LARGE SCALE GENOMIC DNA]</scope>
    <source>
        <strain evidence="9 10">HLT2-17</strain>
    </source>
</reference>
<evidence type="ECO:0000256" key="2">
    <source>
        <dbReference type="ARBA" id="ARBA00022694"/>
    </source>
</evidence>
<evidence type="ECO:0000256" key="6">
    <source>
        <dbReference type="ARBA" id="ARBA00022884"/>
    </source>
</evidence>
<evidence type="ECO:0000256" key="1">
    <source>
        <dbReference type="ARBA" id="ARBA00002663"/>
    </source>
</evidence>
<evidence type="ECO:0000256" key="3">
    <source>
        <dbReference type="ARBA" id="ARBA00022722"/>
    </source>
</evidence>
<keyword evidence="3 7" id="KW-0540">Nuclease</keyword>
<evidence type="ECO:0000256" key="5">
    <source>
        <dbReference type="ARBA" id="ARBA00022801"/>
    </source>
</evidence>
<dbReference type="GO" id="GO:0030677">
    <property type="term" value="C:ribonuclease P complex"/>
    <property type="evidence" value="ECO:0007669"/>
    <property type="project" value="TreeGrafter"/>
</dbReference>
<evidence type="ECO:0000256" key="4">
    <source>
        <dbReference type="ARBA" id="ARBA00022759"/>
    </source>
</evidence>
<evidence type="ECO:0000313" key="10">
    <source>
        <dbReference type="Proteomes" id="UP000293764"/>
    </source>
</evidence>
<dbReference type="PROSITE" id="PS00648">
    <property type="entry name" value="RIBONUCLEASE_P"/>
    <property type="match status" value="1"/>
</dbReference>
<dbReference type="AlphaFoldDB" id="A0A4Q5N179"/>
<dbReference type="EC" id="3.1.26.5" evidence="7 8"/>
<dbReference type="GO" id="GO:0004526">
    <property type="term" value="F:ribonuclease P activity"/>
    <property type="evidence" value="ECO:0007669"/>
    <property type="project" value="UniProtKB-UniRule"/>
</dbReference>
<evidence type="ECO:0000256" key="8">
    <source>
        <dbReference type="NCBIfam" id="TIGR00188"/>
    </source>
</evidence>
<dbReference type="NCBIfam" id="TIGR00188">
    <property type="entry name" value="rnpA"/>
    <property type="match status" value="1"/>
</dbReference>
<sequence length="120" mass="13320">MLPAAYRMRRSADFERAVRRGARSGRDSLVVHLAGDPTNHGPVVVGFVVSKAVGNAVVRNRVKRRLRAVVSHRIDQLPDGGRLVVRALPRSSELDSDDLARDFDSALAGARRRLDKQRTR</sequence>
<dbReference type="InterPro" id="IPR000100">
    <property type="entry name" value="RNase_P"/>
</dbReference>
<keyword evidence="5 7" id="KW-0378">Hydrolase</keyword>
<dbReference type="OrthoDB" id="196964at2"/>
<comment type="caution">
    <text evidence="9">The sequence shown here is derived from an EMBL/GenBank/DDBJ whole genome shotgun (WGS) entry which is preliminary data.</text>
</comment>
<dbReference type="Gene3D" id="3.30.230.10">
    <property type="match status" value="1"/>
</dbReference>
<evidence type="ECO:0000313" key="9">
    <source>
        <dbReference type="EMBL" id="RYV51820.1"/>
    </source>
</evidence>
<dbReference type="EMBL" id="SDWW01000011">
    <property type="protein sequence ID" value="RYV51820.1"/>
    <property type="molecule type" value="Genomic_DNA"/>
</dbReference>
<dbReference type="GO" id="GO:0000049">
    <property type="term" value="F:tRNA binding"/>
    <property type="evidence" value="ECO:0007669"/>
    <property type="project" value="UniProtKB-UniRule"/>
</dbReference>